<keyword evidence="6 9" id="KW-0479">Metal-binding</keyword>
<dbReference type="PANTHER" id="PTHR30457:SF12">
    <property type="entry name" value="5'_3'-NUCLEOTIDASE SURE"/>
    <property type="match status" value="1"/>
</dbReference>
<comment type="caution">
    <text evidence="11">The sequence shown here is derived from an EMBL/GenBank/DDBJ whole genome shotgun (WGS) entry which is preliminary data.</text>
</comment>
<dbReference type="GO" id="GO:0008254">
    <property type="term" value="F:3'-nucleotidase activity"/>
    <property type="evidence" value="ECO:0007669"/>
    <property type="project" value="TreeGrafter"/>
</dbReference>
<evidence type="ECO:0000256" key="8">
    <source>
        <dbReference type="ARBA" id="ARBA00022801"/>
    </source>
</evidence>
<dbReference type="GO" id="GO:0004309">
    <property type="term" value="F:exopolyphosphatase activity"/>
    <property type="evidence" value="ECO:0007669"/>
    <property type="project" value="TreeGrafter"/>
</dbReference>
<evidence type="ECO:0000256" key="9">
    <source>
        <dbReference type="HAMAP-Rule" id="MF_00060"/>
    </source>
</evidence>
<dbReference type="NCBIfam" id="NF001490">
    <property type="entry name" value="PRK00346.1-4"/>
    <property type="match status" value="1"/>
</dbReference>
<dbReference type="GO" id="GO:0008253">
    <property type="term" value="F:5'-nucleotidase activity"/>
    <property type="evidence" value="ECO:0007669"/>
    <property type="project" value="UniProtKB-UniRule"/>
</dbReference>
<evidence type="ECO:0000256" key="4">
    <source>
        <dbReference type="ARBA" id="ARBA00011062"/>
    </source>
</evidence>
<sequence>MRILISNDDGIYADGIGELRKALETVAEEVYVVAPDRERSACGHGITVTHPIRAKIHKFKSGKAKGWVVDGTPADCVKLGLEAILDNPPDLVVSGINLGPNLGTDVMYSGTVSAAVEAVINHVPAIAVSLAAWENLDYRAAASFMKDFVPKIIDNPLDEGVLLNINVPPNYDGRGVRLTRLARRRYIKCFDKRVDPRGRIYFWMAGEPHNLDEHDQETDAAAINGGYISITPMHLDLTDYSYRKKMAGWLPTK</sequence>
<dbReference type="GO" id="GO:0046872">
    <property type="term" value="F:metal ion binding"/>
    <property type="evidence" value="ECO:0007669"/>
    <property type="project" value="UniProtKB-UniRule"/>
</dbReference>
<dbReference type="Gene3D" id="3.40.1210.10">
    <property type="entry name" value="Survival protein SurE-like phosphatase/nucleotidase"/>
    <property type="match status" value="1"/>
</dbReference>
<evidence type="ECO:0000256" key="2">
    <source>
        <dbReference type="ARBA" id="ARBA00001946"/>
    </source>
</evidence>
<dbReference type="FunFam" id="3.40.1210.10:FF:000001">
    <property type="entry name" value="5'/3'-nucleotidase SurE"/>
    <property type="match status" value="1"/>
</dbReference>
<evidence type="ECO:0000259" key="10">
    <source>
        <dbReference type="Pfam" id="PF01975"/>
    </source>
</evidence>
<evidence type="ECO:0000256" key="6">
    <source>
        <dbReference type="ARBA" id="ARBA00022723"/>
    </source>
</evidence>
<comment type="similarity">
    <text evidence="4 9">Belongs to the SurE nucleotidase family.</text>
</comment>
<gene>
    <name evidence="9 11" type="primary">surE</name>
    <name evidence="11" type="ORF">P6N53_02660</name>
</gene>
<dbReference type="InterPro" id="IPR002828">
    <property type="entry name" value="SurE-like_Pase/nucleotidase"/>
</dbReference>
<dbReference type="EC" id="3.1.3.5" evidence="9"/>
<dbReference type="EMBL" id="JARPTC010000003">
    <property type="protein sequence ID" value="MDO7786121.1"/>
    <property type="molecule type" value="Genomic_DNA"/>
</dbReference>
<dbReference type="HAMAP" id="MF_00060">
    <property type="entry name" value="SurE"/>
    <property type="match status" value="1"/>
</dbReference>
<dbReference type="Pfam" id="PF01975">
    <property type="entry name" value="SurE"/>
    <property type="match status" value="1"/>
</dbReference>
<proteinExistence type="inferred from homology"/>
<dbReference type="InterPro" id="IPR030048">
    <property type="entry name" value="SurE"/>
</dbReference>
<evidence type="ECO:0000256" key="3">
    <source>
        <dbReference type="ARBA" id="ARBA00004496"/>
    </source>
</evidence>
<feature type="binding site" evidence="9">
    <location>
        <position position="97"/>
    </location>
    <ligand>
        <name>a divalent metal cation</name>
        <dbReference type="ChEBI" id="CHEBI:60240"/>
    </ligand>
</feature>
<evidence type="ECO:0000313" key="11">
    <source>
        <dbReference type="EMBL" id="MDO7786121.1"/>
    </source>
</evidence>
<dbReference type="Proteomes" id="UP001172911">
    <property type="component" value="Unassembled WGS sequence"/>
</dbReference>
<comment type="cofactor">
    <cofactor evidence="2">
        <name>Mg(2+)</name>
        <dbReference type="ChEBI" id="CHEBI:18420"/>
    </cofactor>
</comment>
<comment type="cofactor">
    <cofactor evidence="9">
        <name>a divalent metal cation</name>
        <dbReference type="ChEBI" id="CHEBI:60240"/>
    </cofactor>
    <text evidence="9">Binds 1 divalent metal cation per subunit.</text>
</comment>
<dbReference type="GO" id="GO:0000166">
    <property type="term" value="F:nucleotide binding"/>
    <property type="evidence" value="ECO:0007669"/>
    <property type="project" value="UniProtKB-KW"/>
</dbReference>
<evidence type="ECO:0000256" key="1">
    <source>
        <dbReference type="ARBA" id="ARBA00000815"/>
    </source>
</evidence>
<dbReference type="PANTHER" id="PTHR30457">
    <property type="entry name" value="5'-NUCLEOTIDASE SURE"/>
    <property type="match status" value="1"/>
</dbReference>
<keyword evidence="12" id="KW-1185">Reference proteome</keyword>
<protein>
    <recommendedName>
        <fullName evidence="9">5'-nucleotidase SurE</fullName>
        <ecNumber evidence="9">3.1.3.5</ecNumber>
    </recommendedName>
    <alternativeName>
        <fullName evidence="9">Nucleoside 5'-monophosphate phosphohydrolase</fullName>
    </alternativeName>
</protein>
<reference evidence="11" key="2">
    <citation type="submission" date="2023-03" db="EMBL/GenBank/DDBJ databases">
        <authorList>
            <person name="Zhang Z."/>
        </authorList>
    </citation>
    <scope>NUCLEOTIDE SEQUENCE</scope>
    <source>
        <strain evidence="11">DSA</strain>
    </source>
</reference>
<accession>A0AAW7Z9N7</accession>
<comment type="catalytic activity">
    <reaction evidence="1 9">
        <text>a ribonucleoside 5'-phosphate + H2O = a ribonucleoside + phosphate</text>
        <dbReference type="Rhea" id="RHEA:12484"/>
        <dbReference type="ChEBI" id="CHEBI:15377"/>
        <dbReference type="ChEBI" id="CHEBI:18254"/>
        <dbReference type="ChEBI" id="CHEBI:43474"/>
        <dbReference type="ChEBI" id="CHEBI:58043"/>
        <dbReference type="EC" id="3.1.3.5"/>
    </reaction>
</comment>
<dbReference type="NCBIfam" id="NF001492">
    <property type="entry name" value="PRK00346.2-2"/>
    <property type="match status" value="1"/>
</dbReference>
<dbReference type="AlphaFoldDB" id="A0AAW7Z9N7"/>
<keyword evidence="8 9" id="KW-0378">Hydrolase</keyword>
<keyword evidence="5 9" id="KW-0963">Cytoplasm</keyword>
<feature type="binding site" evidence="9">
    <location>
        <position position="8"/>
    </location>
    <ligand>
        <name>a divalent metal cation</name>
        <dbReference type="ChEBI" id="CHEBI:60240"/>
    </ligand>
</feature>
<dbReference type="InterPro" id="IPR036523">
    <property type="entry name" value="SurE-like_sf"/>
</dbReference>
<dbReference type="RefSeq" id="WP_304540963.1">
    <property type="nucleotide sequence ID" value="NZ_JARPTC010000003.1"/>
</dbReference>
<comment type="function">
    <text evidence="9">Nucleotidase that shows phosphatase activity on nucleoside 5'-monophosphates.</text>
</comment>
<reference evidence="11" key="1">
    <citation type="journal article" date="2023" name="J. Hazard. Mater.">
        <title>Anaerobic biodegradation of pyrene and benzo[a]pyrene by a new sulfate-reducing Desulforamulus aquiferis strain DSA.</title>
        <authorList>
            <person name="Zhang Z."/>
            <person name="Sun J."/>
            <person name="Gong X."/>
            <person name="Wang C."/>
            <person name="Wang H."/>
        </authorList>
    </citation>
    <scope>NUCLEOTIDE SEQUENCE</scope>
    <source>
        <strain evidence="11">DSA</strain>
    </source>
</reference>
<evidence type="ECO:0000256" key="5">
    <source>
        <dbReference type="ARBA" id="ARBA00022490"/>
    </source>
</evidence>
<evidence type="ECO:0000313" key="12">
    <source>
        <dbReference type="Proteomes" id="UP001172911"/>
    </source>
</evidence>
<feature type="binding site" evidence="9">
    <location>
        <position position="40"/>
    </location>
    <ligand>
        <name>a divalent metal cation</name>
        <dbReference type="ChEBI" id="CHEBI:60240"/>
    </ligand>
</feature>
<evidence type="ECO:0000256" key="7">
    <source>
        <dbReference type="ARBA" id="ARBA00022741"/>
    </source>
</evidence>
<dbReference type="GO" id="GO:0005737">
    <property type="term" value="C:cytoplasm"/>
    <property type="evidence" value="ECO:0007669"/>
    <property type="project" value="UniProtKB-SubCell"/>
</dbReference>
<organism evidence="11 12">
    <name type="scientific">Desulforamulus aquiferis</name>
    <dbReference type="NCBI Taxonomy" id="1397668"/>
    <lineage>
        <taxon>Bacteria</taxon>
        <taxon>Bacillati</taxon>
        <taxon>Bacillota</taxon>
        <taxon>Clostridia</taxon>
        <taxon>Eubacteriales</taxon>
        <taxon>Peptococcaceae</taxon>
        <taxon>Desulforamulus</taxon>
    </lineage>
</organism>
<feature type="binding site" evidence="9">
    <location>
        <position position="9"/>
    </location>
    <ligand>
        <name>a divalent metal cation</name>
        <dbReference type="ChEBI" id="CHEBI:60240"/>
    </ligand>
</feature>
<comment type="subcellular location">
    <subcellularLocation>
        <location evidence="3 9">Cytoplasm</location>
    </subcellularLocation>
</comment>
<dbReference type="NCBIfam" id="TIGR00087">
    <property type="entry name" value="surE"/>
    <property type="match status" value="1"/>
</dbReference>
<keyword evidence="7 9" id="KW-0547">Nucleotide-binding</keyword>
<feature type="domain" description="Survival protein SurE-like phosphatase/nucleotidase" evidence="10">
    <location>
        <begin position="3"/>
        <end position="186"/>
    </location>
</feature>
<dbReference type="SUPFAM" id="SSF64167">
    <property type="entry name" value="SurE-like"/>
    <property type="match status" value="1"/>
</dbReference>
<name>A0AAW7Z9N7_9FIRM</name>